<accession>A0ABV5FD55</accession>
<keyword evidence="8" id="KW-1185">Reference proteome</keyword>
<dbReference type="Proteomes" id="UP001589585">
    <property type="component" value="Unassembled WGS sequence"/>
</dbReference>
<name>A0ABV5FD55_9FLAO</name>
<sequence>MKQTKIIFLLFTIIAVKIQGQEKEISYPYTWTTETNPIVKHIYACDPSAKVFKDGTIWVFASHDADTATGYWSMKDYHTFSTKDLKTWTDHGVALSVDDISWATSHLWAPDACERNGKYYMYVPANHKIGVFVSDKPEGPYKDALGKPLVPIDNAIDPMVFIDDDNQAYLYFSRKGEDCFVVKLKENMTEIDGVIHELTNWSIRSTIDGDYNFVEGPFVHKYKNTYYMTYPAKLYKQGAKGNKEGDEVICYATSNSPMGPFEYKGIVANESGVHTIHQSVIKLKNDYYFFYHNGALAEKNGHSEYNKFRRSMCVNKLIHNKDGSLKLVEQKEAIFD</sequence>
<organism evidence="7 8">
    <name type="scientific">Mariniflexile ostreae</name>
    <dbReference type="NCBI Taxonomy" id="1520892"/>
    <lineage>
        <taxon>Bacteria</taxon>
        <taxon>Pseudomonadati</taxon>
        <taxon>Bacteroidota</taxon>
        <taxon>Flavobacteriia</taxon>
        <taxon>Flavobacteriales</taxon>
        <taxon>Flavobacteriaceae</taxon>
        <taxon>Mariniflexile</taxon>
    </lineage>
</organism>
<dbReference type="PANTHER" id="PTHR43772">
    <property type="entry name" value="ENDO-1,4-BETA-XYLANASE"/>
    <property type="match status" value="1"/>
</dbReference>
<keyword evidence="3 6" id="KW-0378">Hydrolase</keyword>
<evidence type="ECO:0000313" key="7">
    <source>
        <dbReference type="EMBL" id="MFB9057038.1"/>
    </source>
</evidence>
<dbReference type="InterPro" id="IPR006710">
    <property type="entry name" value="Glyco_hydro_43"/>
</dbReference>
<proteinExistence type="inferred from homology"/>
<comment type="similarity">
    <text evidence="1 6">Belongs to the glycosyl hydrolase 43 family.</text>
</comment>
<gene>
    <name evidence="7" type="ORF">ACFFU9_09825</name>
</gene>
<protein>
    <submittedName>
        <fullName evidence="7">Family 43 glycosylhydrolase</fullName>
    </submittedName>
</protein>
<dbReference type="InterPro" id="IPR023296">
    <property type="entry name" value="Glyco_hydro_beta-prop_sf"/>
</dbReference>
<evidence type="ECO:0000256" key="3">
    <source>
        <dbReference type="ARBA" id="ARBA00022801"/>
    </source>
</evidence>
<keyword evidence="4" id="KW-0119">Carbohydrate metabolism</keyword>
<evidence type="ECO:0000313" key="8">
    <source>
        <dbReference type="Proteomes" id="UP001589585"/>
    </source>
</evidence>
<dbReference type="Gene3D" id="2.115.10.20">
    <property type="entry name" value="Glycosyl hydrolase domain, family 43"/>
    <property type="match status" value="1"/>
</dbReference>
<evidence type="ECO:0000256" key="6">
    <source>
        <dbReference type="RuleBase" id="RU361187"/>
    </source>
</evidence>
<dbReference type="EMBL" id="JBHMFC010000040">
    <property type="protein sequence ID" value="MFB9057038.1"/>
    <property type="molecule type" value="Genomic_DNA"/>
</dbReference>
<evidence type="ECO:0000256" key="4">
    <source>
        <dbReference type="ARBA" id="ARBA00023277"/>
    </source>
</evidence>
<reference evidence="7 8" key="1">
    <citation type="submission" date="2024-09" db="EMBL/GenBank/DDBJ databases">
        <authorList>
            <person name="Sun Q."/>
            <person name="Mori K."/>
        </authorList>
    </citation>
    <scope>NUCLEOTIDE SEQUENCE [LARGE SCALE GENOMIC DNA]</scope>
    <source>
        <strain evidence="7 8">CECT 8622</strain>
    </source>
</reference>
<keyword evidence="2" id="KW-0624">Polysaccharide degradation</keyword>
<evidence type="ECO:0000256" key="1">
    <source>
        <dbReference type="ARBA" id="ARBA00009865"/>
    </source>
</evidence>
<keyword evidence="2" id="KW-0858">Xylan degradation</keyword>
<dbReference type="RefSeq" id="WP_379861259.1">
    <property type="nucleotide sequence ID" value="NZ_JBHMFC010000040.1"/>
</dbReference>
<dbReference type="Pfam" id="PF04616">
    <property type="entry name" value="Glyco_hydro_43"/>
    <property type="match status" value="1"/>
</dbReference>
<keyword evidence="5 6" id="KW-0326">Glycosidase</keyword>
<dbReference type="InterPro" id="IPR052176">
    <property type="entry name" value="Glycosyl_Hydrlase_43_Enz"/>
</dbReference>
<comment type="caution">
    <text evidence="7">The sequence shown here is derived from an EMBL/GenBank/DDBJ whole genome shotgun (WGS) entry which is preliminary data.</text>
</comment>
<dbReference type="SUPFAM" id="SSF75005">
    <property type="entry name" value="Arabinanase/levansucrase/invertase"/>
    <property type="match status" value="1"/>
</dbReference>
<evidence type="ECO:0000256" key="2">
    <source>
        <dbReference type="ARBA" id="ARBA00022651"/>
    </source>
</evidence>
<evidence type="ECO:0000256" key="5">
    <source>
        <dbReference type="ARBA" id="ARBA00023295"/>
    </source>
</evidence>
<dbReference type="CDD" id="cd08990">
    <property type="entry name" value="GH43_AXH_like"/>
    <property type="match status" value="1"/>
</dbReference>
<dbReference type="PANTHER" id="PTHR43772:SF2">
    <property type="entry name" value="PUTATIVE (AFU_ORTHOLOGUE AFUA_2G04480)-RELATED"/>
    <property type="match status" value="1"/>
</dbReference>